<evidence type="ECO:0000313" key="2">
    <source>
        <dbReference type="EMBL" id="KIO20435.1"/>
    </source>
</evidence>
<feature type="compositionally biased region" description="Polar residues" evidence="1">
    <location>
        <begin position="40"/>
        <end position="77"/>
    </location>
</feature>
<evidence type="ECO:0000313" key="3">
    <source>
        <dbReference type="Proteomes" id="UP000054248"/>
    </source>
</evidence>
<feature type="non-terminal residue" evidence="2">
    <location>
        <position position="1"/>
    </location>
</feature>
<name>A0A0C3PYN1_9AGAM</name>
<protein>
    <submittedName>
        <fullName evidence="2">Uncharacterized protein</fullName>
    </submittedName>
</protein>
<feature type="region of interest" description="Disordered" evidence="1">
    <location>
        <begin position="13"/>
        <end position="116"/>
    </location>
</feature>
<sequence length="116" mass="12307">WSEKCGCLLCRTSRESRSTNSTVSGPPSRSPSTGIGELGRSSTTAELTTEGSRATRSLSMATSQEKKLNTVSTSSGRGTEGKGMEGELREGRGTGGVWKDSRSRSTERLKNPFSSV</sequence>
<organism evidence="2 3">
    <name type="scientific">Tulasnella calospora MUT 4182</name>
    <dbReference type="NCBI Taxonomy" id="1051891"/>
    <lineage>
        <taxon>Eukaryota</taxon>
        <taxon>Fungi</taxon>
        <taxon>Dikarya</taxon>
        <taxon>Basidiomycota</taxon>
        <taxon>Agaricomycotina</taxon>
        <taxon>Agaricomycetes</taxon>
        <taxon>Cantharellales</taxon>
        <taxon>Tulasnellaceae</taxon>
        <taxon>Tulasnella</taxon>
    </lineage>
</organism>
<feature type="compositionally biased region" description="Basic and acidic residues" evidence="1">
    <location>
        <begin position="99"/>
        <end position="110"/>
    </location>
</feature>
<keyword evidence="3" id="KW-1185">Reference proteome</keyword>
<feature type="compositionally biased region" description="Basic and acidic residues" evidence="1">
    <location>
        <begin position="79"/>
        <end position="92"/>
    </location>
</feature>
<dbReference type="AlphaFoldDB" id="A0A0C3PYN1"/>
<reference evidence="3" key="2">
    <citation type="submission" date="2015-01" db="EMBL/GenBank/DDBJ databases">
        <title>Evolutionary Origins and Diversification of the Mycorrhizal Mutualists.</title>
        <authorList>
            <consortium name="DOE Joint Genome Institute"/>
            <consortium name="Mycorrhizal Genomics Consortium"/>
            <person name="Kohler A."/>
            <person name="Kuo A."/>
            <person name="Nagy L.G."/>
            <person name="Floudas D."/>
            <person name="Copeland A."/>
            <person name="Barry K.W."/>
            <person name="Cichocki N."/>
            <person name="Veneault-Fourrey C."/>
            <person name="LaButti K."/>
            <person name="Lindquist E.A."/>
            <person name="Lipzen A."/>
            <person name="Lundell T."/>
            <person name="Morin E."/>
            <person name="Murat C."/>
            <person name="Riley R."/>
            <person name="Ohm R."/>
            <person name="Sun H."/>
            <person name="Tunlid A."/>
            <person name="Henrissat B."/>
            <person name="Grigoriev I.V."/>
            <person name="Hibbett D.S."/>
            <person name="Martin F."/>
        </authorList>
    </citation>
    <scope>NUCLEOTIDE SEQUENCE [LARGE SCALE GENOMIC DNA]</scope>
    <source>
        <strain evidence="3">MUT 4182</strain>
    </source>
</reference>
<dbReference type="Proteomes" id="UP000054248">
    <property type="component" value="Unassembled WGS sequence"/>
</dbReference>
<reference evidence="2 3" key="1">
    <citation type="submission" date="2014-04" db="EMBL/GenBank/DDBJ databases">
        <authorList>
            <consortium name="DOE Joint Genome Institute"/>
            <person name="Kuo A."/>
            <person name="Girlanda M."/>
            <person name="Perotto S."/>
            <person name="Kohler A."/>
            <person name="Nagy L.G."/>
            <person name="Floudas D."/>
            <person name="Copeland A."/>
            <person name="Barry K.W."/>
            <person name="Cichocki N."/>
            <person name="Veneault-Fourrey C."/>
            <person name="LaButti K."/>
            <person name="Lindquist E.A."/>
            <person name="Lipzen A."/>
            <person name="Lundell T."/>
            <person name="Morin E."/>
            <person name="Murat C."/>
            <person name="Sun H."/>
            <person name="Tunlid A."/>
            <person name="Henrissat B."/>
            <person name="Grigoriev I.V."/>
            <person name="Hibbett D.S."/>
            <person name="Martin F."/>
            <person name="Nordberg H.P."/>
            <person name="Cantor M.N."/>
            <person name="Hua S.X."/>
        </authorList>
    </citation>
    <scope>NUCLEOTIDE SEQUENCE [LARGE SCALE GENOMIC DNA]</scope>
    <source>
        <strain evidence="2 3">MUT 4182</strain>
    </source>
</reference>
<dbReference type="HOGENOM" id="CLU_2102842_0_0_1"/>
<accession>A0A0C3PYN1</accession>
<dbReference type="EMBL" id="KN823174">
    <property type="protein sequence ID" value="KIO20435.1"/>
    <property type="molecule type" value="Genomic_DNA"/>
</dbReference>
<proteinExistence type="predicted"/>
<gene>
    <name evidence="2" type="ORF">M407DRAFT_220582</name>
</gene>
<evidence type="ECO:0000256" key="1">
    <source>
        <dbReference type="SAM" id="MobiDB-lite"/>
    </source>
</evidence>